<organism evidence="1">
    <name type="scientific">marine sediment metagenome</name>
    <dbReference type="NCBI Taxonomy" id="412755"/>
    <lineage>
        <taxon>unclassified sequences</taxon>
        <taxon>metagenomes</taxon>
        <taxon>ecological metagenomes</taxon>
    </lineage>
</organism>
<gene>
    <name evidence="1" type="ORF">LCGC14_2265260</name>
</gene>
<comment type="caution">
    <text evidence="1">The sequence shown here is derived from an EMBL/GenBank/DDBJ whole genome shotgun (WGS) entry which is preliminary data.</text>
</comment>
<protein>
    <submittedName>
        <fullName evidence="1">Uncharacterized protein</fullName>
    </submittedName>
</protein>
<dbReference type="AlphaFoldDB" id="A0A0F9FTK2"/>
<proteinExistence type="predicted"/>
<sequence length="109" mass="12762">MWGINMKFRKNRTESKKSRVYKKMNPNNLMPDKNHCPKCKKTEFIDYGKTVECTTCLIEFEKKLLGKIPDDELLSLMEIGGVLDEFKELKDPKKAKKFLDSISNDLDEK</sequence>
<dbReference type="EMBL" id="LAZR01031194">
    <property type="protein sequence ID" value="KKL54452.1"/>
    <property type="molecule type" value="Genomic_DNA"/>
</dbReference>
<reference evidence="1" key="1">
    <citation type="journal article" date="2015" name="Nature">
        <title>Complex archaea that bridge the gap between prokaryotes and eukaryotes.</title>
        <authorList>
            <person name="Spang A."/>
            <person name="Saw J.H."/>
            <person name="Jorgensen S.L."/>
            <person name="Zaremba-Niedzwiedzka K."/>
            <person name="Martijn J."/>
            <person name="Lind A.E."/>
            <person name="van Eijk R."/>
            <person name="Schleper C."/>
            <person name="Guy L."/>
            <person name="Ettema T.J."/>
        </authorList>
    </citation>
    <scope>NUCLEOTIDE SEQUENCE</scope>
</reference>
<name>A0A0F9FTK2_9ZZZZ</name>
<accession>A0A0F9FTK2</accession>
<evidence type="ECO:0000313" key="1">
    <source>
        <dbReference type="EMBL" id="KKL54452.1"/>
    </source>
</evidence>